<protein>
    <submittedName>
        <fullName evidence="9">Precorrin-2 C(20)-methyltransferase</fullName>
        <ecNumber evidence="9">2.1.1.130</ecNumber>
    </submittedName>
</protein>
<dbReference type="InterPro" id="IPR014776">
    <property type="entry name" value="4pyrrole_Mease_sub2"/>
</dbReference>
<dbReference type="NCBIfam" id="TIGR01467">
    <property type="entry name" value="cobI_cbiL"/>
    <property type="match status" value="1"/>
</dbReference>
<dbReference type="Proteomes" id="UP001163882">
    <property type="component" value="Chromosome"/>
</dbReference>
<feature type="domain" description="Tetrapyrrole methylase" evidence="8">
    <location>
        <begin position="7"/>
        <end position="219"/>
    </location>
</feature>
<dbReference type="Gene3D" id="3.30.950.10">
    <property type="entry name" value="Methyltransferase, Cobalt-precorrin-4 Transmethylase, Domain 2"/>
    <property type="match status" value="1"/>
</dbReference>
<dbReference type="InterPro" id="IPR006364">
    <property type="entry name" value="CobI/CbiL/CobIJ_dom"/>
</dbReference>
<accession>A0ABY6IKV6</accession>
<evidence type="ECO:0000256" key="4">
    <source>
        <dbReference type="ARBA" id="ARBA00022603"/>
    </source>
</evidence>
<evidence type="ECO:0000256" key="2">
    <source>
        <dbReference type="ARBA" id="ARBA00005879"/>
    </source>
</evidence>
<evidence type="ECO:0000313" key="9">
    <source>
        <dbReference type="EMBL" id="UYQ71213.1"/>
    </source>
</evidence>
<dbReference type="PANTHER" id="PTHR43467:SF2">
    <property type="entry name" value="COBALT-PRECORRIN-2 C(20)-METHYLTRANSFERASE"/>
    <property type="match status" value="1"/>
</dbReference>
<dbReference type="GO" id="GO:0032259">
    <property type="term" value="P:methylation"/>
    <property type="evidence" value="ECO:0007669"/>
    <property type="project" value="UniProtKB-KW"/>
</dbReference>
<dbReference type="CDD" id="cd11645">
    <property type="entry name" value="Precorrin_2_C20_MT"/>
    <property type="match status" value="1"/>
</dbReference>
<dbReference type="PIRSF" id="PIRSF036427">
    <property type="entry name" value="Precrrn-2_mtase"/>
    <property type="match status" value="1"/>
</dbReference>
<dbReference type="InterPro" id="IPR035996">
    <property type="entry name" value="4pyrrol_Methylase_sf"/>
</dbReference>
<dbReference type="InterPro" id="IPR003043">
    <property type="entry name" value="Uropor_MeTrfase_CS"/>
</dbReference>
<dbReference type="EMBL" id="CP107716">
    <property type="protein sequence ID" value="UYQ71213.1"/>
    <property type="molecule type" value="Genomic_DNA"/>
</dbReference>
<keyword evidence="6" id="KW-0949">S-adenosyl-L-methionine</keyword>
<dbReference type="RefSeq" id="WP_264224868.1">
    <property type="nucleotide sequence ID" value="NZ_CP107716.1"/>
</dbReference>
<evidence type="ECO:0000259" key="8">
    <source>
        <dbReference type="Pfam" id="PF00590"/>
    </source>
</evidence>
<sequence>MSQTQGRLIGVGTGPGDPELLTLKAVRAILDADVVAHFLKRGRPGNARAIVAPHWPENAIELPLEYPVTTEVHRHDQSYKSQIAAFFDDAALHIAHHLDQGKTVAVLSEGDPFFYGSYMHIHVRLAPAYPTEVIAGVTSLSGCWSQAGVPLMQGDDIFTVLPGTLDLTDLQTRLGSTDSAVIMKVGRNLPKIREALKAAGKFDSAIYVERGTMDNAVVLPLKDRDDSPAPYFSQILVPGWKARP</sequence>
<keyword evidence="4 9" id="KW-0489">Methyltransferase</keyword>
<dbReference type="InterPro" id="IPR014777">
    <property type="entry name" value="4pyrrole_Mease_sub1"/>
</dbReference>
<dbReference type="GO" id="GO:0030788">
    <property type="term" value="F:precorrin-2 C20-methyltransferase activity"/>
    <property type="evidence" value="ECO:0007669"/>
    <property type="project" value="UniProtKB-EC"/>
</dbReference>
<keyword evidence="10" id="KW-1185">Reference proteome</keyword>
<dbReference type="Pfam" id="PF00590">
    <property type="entry name" value="TP_methylase"/>
    <property type="match status" value="1"/>
</dbReference>
<evidence type="ECO:0000313" key="10">
    <source>
        <dbReference type="Proteomes" id="UP001163882"/>
    </source>
</evidence>
<reference evidence="9" key="1">
    <citation type="submission" date="2022-10" db="EMBL/GenBank/DDBJ databases">
        <title>YIM 151497 complete genome.</title>
        <authorList>
            <person name="Chen X."/>
        </authorList>
    </citation>
    <scope>NUCLEOTIDE SEQUENCE</scope>
    <source>
        <strain evidence="9">YIM 151497</strain>
    </source>
</reference>
<evidence type="ECO:0000256" key="1">
    <source>
        <dbReference type="ARBA" id="ARBA00004953"/>
    </source>
</evidence>
<dbReference type="InterPro" id="IPR000878">
    <property type="entry name" value="4pyrrol_Mease"/>
</dbReference>
<dbReference type="Gene3D" id="3.40.1010.10">
    <property type="entry name" value="Cobalt-precorrin-4 Transmethylase, Domain 1"/>
    <property type="match status" value="1"/>
</dbReference>
<comment type="similarity">
    <text evidence="2 7">Belongs to the precorrin methyltransferase family.</text>
</comment>
<comment type="pathway">
    <text evidence="1">Cofactor biosynthesis; adenosylcobalamin biosynthesis.</text>
</comment>
<evidence type="ECO:0000256" key="5">
    <source>
        <dbReference type="ARBA" id="ARBA00022679"/>
    </source>
</evidence>
<dbReference type="SUPFAM" id="SSF53790">
    <property type="entry name" value="Tetrapyrrole methylase"/>
    <property type="match status" value="1"/>
</dbReference>
<dbReference type="NCBIfam" id="NF004647">
    <property type="entry name" value="PRK05990.1"/>
    <property type="match status" value="1"/>
</dbReference>
<evidence type="ECO:0000256" key="7">
    <source>
        <dbReference type="PIRNR" id="PIRNR036427"/>
    </source>
</evidence>
<evidence type="ECO:0000256" key="6">
    <source>
        <dbReference type="ARBA" id="ARBA00022691"/>
    </source>
</evidence>
<dbReference type="PROSITE" id="PS00839">
    <property type="entry name" value="SUMT_1"/>
    <property type="match status" value="1"/>
</dbReference>
<dbReference type="EC" id="2.1.1.130" evidence="9"/>
<dbReference type="PANTHER" id="PTHR43467">
    <property type="entry name" value="COBALT-PRECORRIN-2 C(20)-METHYLTRANSFERASE"/>
    <property type="match status" value="1"/>
</dbReference>
<gene>
    <name evidence="9" type="ORF">OF122_14315</name>
</gene>
<proteinExistence type="inferred from homology"/>
<evidence type="ECO:0000256" key="3">
    <source>
        <dbReference type="ARBA" id="ARBA00022573"/>
    </source>
</evidence>
<keyword evidence="5 9" id="KW-0808">Transferase</keyword>
<dbReference type="InterPro" id="IPR012382">
    <property type="entry name" value="CobI/CbiL"/>
</dbReference>
<name>A0ABY6IKV6_9HYPH</name>
<organism evidence="9 10">
    <name type="scientific">Pelagibacterium flavum</name>
    <dbReference type="NCBI Taxonomy" id="2984530"/>
    <lineage>
        <taxon>Bacteria</taxon>
        <taxon>Pseudomonadati</taxon>
        <taxon>Pseudomonadota</taxon>
        <taxon>Alphaproteobacteria</taxon>
        <taxon>Hyphomicrobiales</taxon>
        <taxon>Devosiaceae</taxon>
        <taxon>Pelagibacterium</taxon>
    </lineage>
</organism>
<keyword evidence="3" id="KW-0169">Cobalamin biosynthesis</keyword>